<keyword evidence="3" id="KW-1185">Reference proteome</keyword>
<feature type="transmembrane region" description="Helical" evidence="1">
    <location>
        <begin position="172"/>
        <end position="191"/>
    </location>
</feature>
<organism evidence="2 3">
    <name type="scientific">Zhenpiania hominis</name>
    <dbReference type="NCBI Taxonomy" id="2763644"/>
    <lineage>
        <taxon>Bacteria</taxon>
        <taxon>Bacillati</taxon>
        <taxon>Bacillota</taxon>
        <taxon>Clostridia</taxon>
        <taxon>Peptostreptococcales</taxon>
        <taxon>Anaerovoracaceae</taxon>
        <taxon>Zhenpiania</taxon>
    </lineage>
</organism>
<dbReference type="RefSeq" id="WP_187302700.1">
    <property type="nucleotide sequence ID" value="NZ_CBCTON010000020.1"/>
</dbReference>
<proteinExistence type="predicted"/>
<dbReference type="Proteomes" id="UP000602647">
    <property type="component" value="Unassembled WGS sequence"/>
</dbReference>
<accession>A0A923NKF7</accession>
<keyword evidence="1" id="KW-0812">Transmembrane</keyword>
<dbReference type="PANTHER" id="PTHR35007">
    <property type="entry name" value="INTEGRAL MEMBRANE PROTEIN-RELATED"/>
    <property type="match status" value="1"/>
</dbReference>
<name>A0A923NKF7_9FIRM</name>
<dbReference type="AlphaFoldDB" id="A0A923NKF7"/>
<evidence type="ECO:0000313" key="3">
    <source>
        <dbReference type="Proteomes" id="UP000602647"/>
    </source>
</evidence>
<evidence type="ECO:0000256" key="1">
    <source>
        <dbReference type="SAM" id="Phobius"/>
    </source>
</evidence>
<sequence>MLQMFERSLAERYARLYGKKNFQKKVEKERRKLLFTGAAILAFLCAALLFGLAEGEESYEYMRFNQKGELIEIKRPSAEQGAISFSARVQMGAGASARTKEIFITIDPLGSAEEVDQDGILPEKTEEEKEEDELNQLIAGFNSDTTNSKITMPKELKNGENLVWKKSEDSGLMLYFTLAVVMLWMLYKGRFYTVEKEEKRARESIIRELPQFINKMILLISAGVVLHTAFLKIVDDYEKSGKHGSYFYMQLTQIGRAVRETNGSLCQELQQFAKRSGVKELIRISNILSDNLNKGADLSEKLKQENSLLWLARKQQSEEKGRLAETKLTLPLMILLLVLIMMTIAPAMMEI</sequence>
<keyword evidence="1" id="KW-1133">Transmembrane helix</keyword>
<reference evidence="2" key="1">
    <citation type="submission" date="2020-08" db="EMBL/GenBank/DDBJ databases">
        <title>Genome public.</title>
        <authorList>
            <person name="Liu C."/>
            <person name="Sun Q."/>
        </authorList>
    </citation>
    <scope>NUCLEOTIDE SEQUENCE</scope>
    <source>
        <strain evidence="2">BX12</strain>
    </source>
</reference>
<protein>
    <submittedName>
        <fullName evidence="2">Type II secretion system F family protein</fullName>
    </submittedName>
</protein>
<feature type="transmembrane region" description="Helical" evidence="1">
    <location>
        <begin position="33"/>
        <end position="53"/>
    </location>
</feature>
<dbReference type="EMBL" id="JACRYT010000005">
    <property type="protein sequence ID" value="MBC6679596.1"/>
    <property type="molecule type" value="Genomic_DNA"/>
</dbReference>
<comment type="caution">
    <text evidence="2">The sequence shown here is derived from an EMBL/GenBank/DDBJ whole genome shotgun (WGS) entry which is preliminary data.</text>
</comment>
<dbReference type="PANTHER" id="PTHR35007:SF4">
    <property type="entry name" value="CONSERVED TRANSMEMBRANE PROTEIN-RELATED"/>
    <property type="match status" value="1"/>
</dbReference>
<keyword evidence="1" id="KW-0472">Membrane</keyword>
<feature type="transmembrane region" description="Helical" evidence="1">
    <location>
        <begin position="328"/>
        <end position="349"/>
    </location>
</feature>
<gene>
    <name evidence="2" type="ORF">H9L42_07125</name>
</gene>
<evidence type="ECO:0000313" key="2">
    <source>
        <dbReference type="EMBL" id="MBC6679596.1"/>
    </source>
</evidence>